<organism evidence="1 2">
    <name type="scientific">Littorina saxatilis</name>
    <dbReference type="NCBI Taxonomy" id="31220"/>
    <lineage>
        <taxon>Eukaryota</taxon>
        <taxon>Metazoa</taxon>
        <taxon>Spiralia</taxon>
        <taxon>Lophotrochozoa</taxon>
        <taxon>Mollusca</taxon>
        <taxon>Gastropoda</taxon>
        <taxon>Caenogastropoda</taxon>
        <taxon>Littorinimorpha</taxon>
        <taxon>Littorinoidea</taxon>
        <taxon>Littorinidae</taxon>
        <taxon>Littorina</taxon>
    </lineage>
</organism>
<sequence>MKESEYVGLLLRITEECTTATEQIHHTLQRRQKQLAEKVLRSRQRDNLKKLLTCVPCLLLLKAWLAASLGWNIQLLHNFASLEPNKCKMLQKHLKQTLQHCENVRTFTASDKNKWTESAQLLLGLIPKCQNFFLRWSQASS</sequence>
<dbReference type="PANTHER" id="PTHR31701:SF2">
    <property type="entry name" value="ENDOPLASMIC RETICULUM MEMBRANE-ASSOCIATED RNA DEGRADATION PROTEIN"/>
    <property type="match status" value="1"/>
</dbReference>
<comment type="caution">
    <text evidence="1">The sequence shown here is derived from an EMBL/GenBank/DDBJ whole genome shotgun (WGS) entry which is preliminary data.</text>
</comment>
<dbReference type="EMBL" id="JBAMIC010000008">
    <property type="protein sequence ID" value="KAK7103304.1"/>
    <property type="molecule type" value="Genomic_DNA"/>
</dbReference>
<gene>
    <name evidence="1" type="ORF">V1264_018233</name>
</gene>
<dbReference type="Proteomes" id="UP001374579">
    <property type="component" value="Unassembled WGS sequence"/>
</dbReference>
<evidence type="ECO:0000313" key="1">
    <source>
        <dbReference type="EMBL" id="KAK7103304.1"/>
    </source>
</evidence>
<name>A0AAN9BDP7_9CAEN</name>
<keyword evidence="2" id="KW-1185">Reference proteome</keyword>
<protein>
    <submittedName>
        <fullName evidence="1">Uncharacterized protein</fullName>
    </submittedName>
</protein>
<proteinExistence type="predicted"/>
<dbReference type="AlphaFoldDB" id="A0AAN9BDP7"/>
<dbReference type="InterPro" id="IPR039635">
    <property type="entry name" value="ERMARD"/>
</dbReference>
<dbReference type="PANTHER" id="PTHR31701">
    <property type="entry name" value="ENDOPLASMIC RETICULUM MEMBRANE-ASSOCIATED RNA DEGRADATION PROTEIN"/>
    <property type="match status" value="1"/>
</dbReference>
<reference evidence="1 2" key="1">
    <citation type="submission" date="2024-02" db="EMBL/GenBank/DDBJ databases">
        <title>Chromosome-scale genome assembly of the rough periwinkle Littorina saxatilis.</title>
        <authorList>
            <person name="De Jode A."/>
            <person name="Faria R."/>
            <person name="Formenti G."/>
            <person name="Sims Y."/>
            <person name="Smith T.P."/>
            <person name="Tracey A."/>
            <person name="Wood J.M.D."/>
            <person name="Zagrodzka Z.B."/>
            <person name="Johannesson K."/>
            <person name="Butlin R.K."/>
            <person name="Leder E.H."/>
        </authorList>
    </citation>
    <scope>NUCLEOTIDE SEQUENCE [LARGE SCALE GENOMIC DNA]</scope>
    <source>
        <strain evidence="1">Snail1</strain>
        <tissue evidence="1">Muscle</tissue>
    </source>
</reference>
<accession>A0AAN9BDP7</accession>
<evidence type="ECO:0000313" key="2">
    <source>
        <dbReference type="Proteomes" id="UP001374579"/>
    </source>
</evidence>